<dbReference type="Gene3D" id="2.40.70.10">
    <property type="entry name" value="Acid Proteases"/>
    <property type="match status" value="2"/>
</dbReference>
<accession>A0A9P9ADT6</accession>
<dbReference type="PRINTS" id="PR00792">
    <property type="entry name" value="PEPSIN"/>
</dbReference>
<dbReference type="GO" id="GO:0004190">
    <property type="term" value="F:aspartic-type endopeptidase activity"/>
    <property type="evidence" value="ECO:0007669"/>
    <property type="project" value="UniProtKB-KW"/>
</dbReference>
<feature type="active site" evidence="5">
    <location>
        <position position="130"/>
    </location>
</feature>
<dbReference type="PANTHER" id="PTHR47966:SF2">
    <property type="entry name" value="ASPERGILLOPEPSIN-1-RELATED"/>
    <property type="match status" value="1"/>
</dbReference>
<evidence type="ECO:0000256" key="6">
    <source>
        <dbReference type="RuleBase" id="RU000454"/>
    </source>
</evidence>
<dbReference type="InterPro" id="IPR021109">
    <property type="entry name" value="Peptidase_aspartic_dom_sf"/>
</dbReference>
<evidence type="ECO:0000256" key="2">
    <source>
        <dbReference type="ARBA" id="ARBA00022670"/>
    </source>
</evidence>
<proteinExistence type="inferred from homology"/>
<keyword evidence="10" id="KW-1185">Reference proteome</keyword>
<keyword evidence="2 6" id="KW-0645">Protease</keyword>
<reference evidence="9" key="1">
    <citation type="journal article" date="2021" name="Nat. Commun.">
        <title>Genetic determinants of endophytism in the Arabidopsis root mycobiome.</title>
        <authorList>
            <person name="Mesny F."/>
            <person name="Miyauchi S."/>
            <person name="Thiergart T."/>
            <person name="Pickel B."/>
            <person name="Atanasova L."/>
            <person name="Karlsson M."/>
            <person name="Huettel B."/>
            <person name="Barry K.W."/>
            <person name="Haridas S."/>
            <person name="Chen C."/>
            <person name="Bauer D."/>
            <person name="Andreopoulos W."/>
            <person name="Pangilinan J."/>
            <person name="LaButti K."/>
            <person name="Riley R."/>
            <person name="Lipzen A."/>
            <person name="Clum A."/>
            <person name="Drula E."/>
            <person name="Henrissat B."/>
            <person name="Kohler A."/>
            <person name="Grigoriev I.V."/>
            <person name="Martin F.M."/>
            <person name="Hacquard S."/>
        </authorList>
    </citation>
    <scope>NUCLEOTIDE SEQUENCE</scope>
    <source>
        <strain evidence="9">MPI-SDFR-AT-0117</strain>
    </source>
</reference>
<dbReference type="Proteomes" id="UP000770015">
    <property type="component" value="Unassembled WGS sequence"/>
</dbReference>
<evidence type="ECO:0000256" key="1">
    <source>
        <dbReference type="ARBA" id="ARBA00007447"/>
    </source>
</evidence>
<feature type="chain" id="PRO_5040497947" evidence="7">
    <location>
        <begin position="16"/>
        <end position="438"/>
    </location>
</feature>
<evidence type="ECO:0000259" key="8">
    <source>
        <dbReference type="PROSITE" id="PS51767"/>
    </source>
</evidence>
<dbReference type="PROSITE" id="PS51767">
    <property type="entry name" value="PEPTIDASE_A1"/>
    <property type="match status" value="1"/>
</dbReference>
<evidence type="ECO:0000313" key="9">
    <source>
        <dbReference type="EMBL" id="KAH6693547.1"/>
    </source>
</evidence>
<sequence length="438" mass="47928">MRSFVVVCLAAAAIASPLGPKANKLQGRTFSIAQVTNAKYDNTETGLDARLYAYVKYNAALPETLQRALEIGEHVNARYKALIGRDLNSTRFNSGQTGQVLAFPPRNLDIQYVVPVQIGYPQQTVFLNLDTGSGDLWTFSTETPQSQVQNQVLYNPDASNTSQLQEGQTWNIRYGDGSGASGIIYKDRVSLGVTSFNTQAVESATRVSGAFTRDSFSSGILGLGFGRGNTAAPEQVKTYVENILPTLAAPLFTSNLLAGRPGNYNFGYISPREHEGVIAYTPVSRQNAYWEISVDGVQVGRQGTFRPAADLLERVVVDTGTTLILVPDELVDEYYSEVRGARFAASWGGFVFPCASTLPDWYFGIGTYRGRVPGEYVRYNQVNDTHCFGGIQSSEGIGFNLFGATLLKAQLAVFDYVDKEGRGRPRVGFANKRLLRFD</sequence>
<evidence type="ECO:0000256" key="3">
    <source>
        <dbReference type="ARBA" id="ARBA00022750"/>
    </source>
</evidence>
<evidence type="ECO:0000256" key="5">
    <source>
        <dbReference type="PIRSR" id="PIRSR601461-1"/>
    </source>
</evidence>
<feature type="domain" description="Peptidase A1" evidence="8">
    <location>
        <begin position="112"/>
        <end position="430"/>
    </location>
</feature>
<protein>
    <submittedName>
        <fullName evidence="9">Endothiapepsin</fullName>
    </submittedName>
</protein>
<feature type="signal peptide" evidence="7">
    <location>
        <begin position="1"/>
        <end position="15"/>
    </location>
</feature>
<gene>
    <name evidence="9" type="ORF">F5X68DRAFT_267127</name>
</gene>
<keyword evidence="7" id="KW-0732">Signal</keyword>
<organism evidence="9 10">
    <name type="scientific">Plectosphaerella plurivora</name>
    <dbReference type="NCBI Taxonomy" id="936078"/>
    <lineage>
        <taxon>Eukaryota</taxon>
        <taxon>Fungi</taxon>
        <taxon>Dikarya</taxon>
        <taxon>Ascomycota</taxon>
        <taxon>Pezizomycotina</taxon>
        <taxon>Sordariomycetes</taxon>
        <taxon>Hypocreomycetidae</taxon>
        <taxon>Glomerellales</taxon>
        <taxon>Plectosphaerellaceae</taxon>
        <taxon>Plectosphaerella</taxon>
    </lineage>
</organism>
<dbReference type="InterPro" id="IPR001461">
    <property type="entry name" value="Aspartic_peptidase_A1"/>
</dbReference>
<dbReference type="InterPro" id="IPR033121">
    <property type="entry name" value="PEPTIDASE_A1"/>
</dbReference>
<dbReference type="Pfam" id="PF00026">
    <property type="entry name" value="Asp"/>
    <property type="match status" value="1"/>
</dbReference>
<dbReference type="InterPro" id="IPR001969">
    <property type="entry name" value="Aspartic_peptidase_AS"/>
</dbReference>
<dbReference type="SUPFAM" id="SSF50630">
    <property type="entry name" value="Acid proteases"/>
    <property type="match status" value="1"/>
</dbReference>
<evidence type="ECO:0000256" key="4">
    <source>
        <dbReference type="ARBA" id="ARBA00022801"/>
    </source>
</evidence>
<dbReference type="InterPro" id="IPR034163">
    <property type="entry name" value="Aspergillopepsin-like_cat_dom"/>
</dbReference>
<evidence type="ECO:0000313" key="10">
    <source>
        <dbReference type="Proteomes" id="UP000770015"/>
    </source>
</evidence>
<comment type="caution">
    <text evidence="9">The sequence shown here is derived from an EMBL/GenBank/DDBJ whole genome shotgun (WGS) entry which is preliminary data.</text>
</comment>
<dbReference type="AlphaFoldDB" id="A0A9P9ADT6"/>
<comment type="similarity">
    <text evidence="1 6">Belongs to the peptidase A1 family.</text>
</comment>
<evidence type="ECO:0000256" key="7">
    <source>
        <dbReference type="SAM" id="SignalP"/>
    </source>
</evidence>
<keyword evidence="4 6" id="KW-0378">Hydrolase</keyword>
<keyword evidence="3 6" id="KW-0064">Aspartyl protease</keyword>
<dbReference type="CDD" id="cd06097">
    <property type="entry name" value="Aspergillopepsin_like"/>
    <property type="match status" value="1"/>
</dbReference>
<dbReference type="GO" id="GO:0006508">
    <property type="term" value="P:proteolysis"/>
    <property type="evidence" value="ECO:0007669"/>
    <property type="project" value="UniProtKB-KW"/>
</dbReference>
<feature type="active site" evidence="5">
    <location>
        <position position="318"/>
    </location>
</feature>
<dbReference type="PROSITE" id="PS00141">
    <property type="entry name" value="ASP_PROTEASE"/>
    <property type="match status" value="1"/>
</dbReference>
<dbReference type="OrthoDB" id="2747330at2759"/>
<dbReference type="EMBL" id="JAGSXJ010000003">
    <property type="protein sequence ID" value="KAH6693547.1"/>
    <property type="molecule type" value="Genomic_DNA"/>
</dbReference>
<name>A0A9P9ADT6_9PEZI</name>
<dbReference type="PANTHER" id="PTHR47966">
    <property type="entry name" value="BETA-SITE APP-CLEAVING ENZYME, ISOFORM A-RELATED"/>
    <property type="match status" value="1"/>
</dbReference>